<dbReference type="Gene3D" id="3.40.50.360">
    <property type="match status" value="1"/>
</dbReference>
<protein>
    <submittedName>
        <fullName evidence="2">Flavodoxin family protein</fullName>
    </submittedName>
</protein>
<dbReference type="OrthoDB" id="3253043at2"/>
<dbReference type="InterPro" id="IPR029039">
    <property type="entry name" value="Flavoprotein-like_sf"/>
</dbReference>
<dbReference type="GO" id="GO:0010181">
    <property type="term" value="F:FMN binding"/>
    <property type="evidence" value="ECO:0007669"/>
    <property type="project" value="InterPro"/>
</dbReference>
<evidence type="ECO:0000259" key="1">
    <source>
        <dbReference type="PROSITE" id="PS50902"/>
    </source>
</evidence>
<dbReference type="SUPFAM" id="SSF52218">
    <property type="entry name" value="Flavoproteins"/>
    <property type="match status" value="1"/>
</dbReference>
<gene>
    <name evidence="2" type="ORF">FE697_001315</name>
</gene>
<feature type="domain" description="Flavodoxin-like" evidence="1">
    <location>
        <begin position="4"/>
        <end position="165"/>
    </location>
</feature>
<dbReference type="InterPro" id="IPR008254">
    <property type="entry name" value="Flavodoxin/NO_synth"/>
</dbReference>
<comment type="caution">
    <text evidence="2">The sequence shown here is derived from an EMBL/GenBank/DDBJ whole genome shotgun (WGS) entry which is preliminary data.</text>
</comment>
<evidence type="ECO:0000313" key="2">
    <source>
        <dbReference type="EMBL" id="KAA1424595.1"/>
    </source>
</evidence>
<dbReference type="PROSITE" id="PS50902">
    <property type="entry name" value="FLAVODOXIN_LIKE"/>
    <property type="match status" value="1"/>
</dbReference>
<sequence>MARVQVVYESIWGNTAAVARAIGEGIATRLGDDAVTVQEASPQTPLDPAAELLVVGGPTHAFGMSKAATRESARDRGASRIPESGIREWIEALPFPGTAVGVATFDTRTVSPRLPGSAAKKALKRLVSQGFEPAAKAETFGVHGYEGPLADGELERARAWGADLAAAVPQ</sequence>
<dbReference type="Pfam" id="PF00258">
    <property type="entry name" value="Flavodoxin_1"/>
    <property type="match status" value="1"/>
</dbReference>
<dbReference type="RefSeq" id="WP_149767543.1">
    <property type="nucleotide sequence ID" value="NZ_VDFQ02000001.1"/>
</dbReference>
<dbReference type="PROSITE" id="PS00201">
    <property type="entry name" value="FLAVODOXIN"/>
    <property type="match status" value="1"/>
</dbReference>
<organism evidence="2 3">
    <name type="scientific">Mumia zhuanghuii</name>
    <dbReference type="NCBI Taxonomy" id="2585211"/>
    <lineage>
        <taxon>Bacteria</taxon>
        <taxon>Bacillati</taxon>
        <taxon>Actinomycetota</taxon>
        <taxon>Actinomycetes</taxon>
        <taxon>Propionibacteriales</taxon>
        <taxon>Nocardioidaceae</taxon>
        <taxon>Mumia</taxon>
    </lineage>
</organism>
<evidence type="ECO:0000313" key="3">
    <source>
        <dbReference type="Proteomes" id="UP000307768"/>
    </source>
</evidence>
<dbReference type="Proteomes" id="UP000307768">
    <property type="component" value="Unassembled WGS sequence"/>
</dbReference>
<dbReference type="InterPro" id="IPR001226">
    <property type="entry name" value="Flavodoxin_CS"/>
</dbReference>
<proteinExistence type="predicted"/>
<accession>A0A5Q6S2J2</accession>
<name>A0A5Q6S2J2_9ACTN</name>
<dbReference type="GO" id="GO:0009055">
    <property type="term" value="F:electron transfer activity"/>
    <property type="evidence" value="ECO:0007669"/>
    <property type="project" value="InterPro"/>
</dbReference>
<reference evidence="2 3" key="1">
    <citation type="submission" date="2019-09" db="EMBL/GenBank/DDBJ databases">
        <title>Mumia zhuanghuii sp. nov. isolated from the intestinal contents of plateau pika (Ochotona curzoniae) in the Qinghai-Tibet plateau of China.</title>
        <authorList>
            <person name="Tian Z."/>
        </authorList>
    </citation>
    <scope>NUCLEOTIDE SEQUENCE [LARGE SCALE GENOMIC DNA]</scope>
    <source>
        <strain evidence="3">350</strain>
    </source>
</reference>
<dbReference type="AlphaFoldDB" id="A0A5Q6S2J2"/>
<dbReference type="EMBL" id="VDFQ02000001">
    <property type="protein sequence ID" value="KAA1424595.1"/>
    <property type="molecule type" value="Genomic_DNA"/>
</dbReference>